<dbReference type="EnsemblPlants" id="TraesCS6A02G091900.1">
    <property type="protein sequence ID" value="TraesCS6A02G091900.1"/>
    <property type="gene ID" value="TraesCS6A02G091900"/>
</dbReference>
<keyword evidence="2" id="KW-1185">Reference proteome</keyword>
<evidence type="ECO:0000313" key="1">
    <source>
        <dbReference type="EnsemblPlants" id="TraesCS6A02G091900.1"/>
    </source>
</evidence>
<dbReference type="Gramene" id="TraesCS6A03G0211600.1">
    <property type="protein sequence ID" value="TraesCS6A03G0211600.1.CDS"/>
    <property type="gene ID" value="TraesCS6A03G0211600"/>
</dbReference>
<name>A0A3B6NM62_WHEAT</name>
<dbReference type="OrthoDB" id="674105at2759"/>
<dbReference type="Gramene" id="TraesROB_scaffold_098584_01G000200.1">
    <property type="protein sequence ID" value="TraesROB_scaffold_098584_01G000200.1"/>
    <property type="gene ID" value="TraesROB_scaffold_098584_01G000200"/>
</dbReference>
<dbReference type="Gramene" id="TraesCS6A02G091900.1">
    <property type="protein sequence ID" value="TraesCS6A02G091900.1"/>
    <property type="gene ID" value="TraesCS6A02G091900"/>
</dbReference>
<dbReference type="Gramene" id="TraesCAD_scaffold_032192_01G000200.1">
    <property type="protein sequence ID" value="TraesCAD_scaffold_032192_01G000200.1"/>
    <property type="gene ID" value="TraesCAD_scaffold_032192_01G000200"/>
</dbReference>
<proteinExistence type="predicted"/>
<evidence type="ECO:0000313" key="2">
    <source>
        <dbReference type="Proteomes" id="UP000019116"/>
    </source>
</evidence>
<organism evidence="1">
    <name type="scientific">Triticum aestivum</name>
    <name type="common">Wheat</name>
    <dbReference type="NCBI Taxonomy" id="4565"/>
    <lineage>
        <taxon>Eukaryota</taxon>
        <taxon>Viridiplantae</taxon>
        <taxon>Streptophyta</taxon>
        <taxon>Embryophyta</taxon>
        <taxon>Tracheophyta</taxon>
        <taxon>Spermatophyta</taxon>
        <taxon>Magnoliopsida</taxon>
        <taxon>Liliopsida</taxon>
        <taxon>Poales</taxon>
        <taxon>Poaceae</taxon>
        <taxon>BOP clade</taxon>
        <taxon>Pooideae</taxon>
        <taxon>Triticodae</taxon>
        <taxon>Triticeae</taxon>
        <taxon>Triticinae</taxon>
        <taxon>Triticum</taxon>
    </lineage>
</organism>
<accession>A0A3B6NM62</accession>
<reference evidence="1" key="2">
    <citation type="submission" date="2018-10" db="UniProtKB">
        <authorList>
            <consortium name="EnsemblPlants"/>
        </authorList>
    </citation>
    <scope>IDENTIFICATION</scope>
</reference>
<dbReference type="Gramene" id="TraesCLE_scaffold_029302_01G000600.1">
    <property type="protein sequence ID" value="TraesCLE_scaffold_029302_01G000600.1"/>
    <property type="gene ID" value="TraesCLE_scaffold_029302_01G000600"/>
</dbReference>
<dbReference type="Gramene" id="TraesWEE_scaffold_033593_01G000500.1">
    <property type="protein sequence ID" value="TraesWEE_scaffold_033593_01G000500.1"/>
    <property type="gene ID" value="TraesWEE_scaffold_033593_01G000500"/>
</dbReference>
<reference evidence="1" key="1">
    <citation type="submission" date="2018-08" db="EMBL/GenBank/DDBJ databases">
        <authorList>
            <person name="Rossello M."/>
        </authorList>
    </citation>
    <scope>NUCLEOTIDE SEQUENCE [LARGE SCALE GENOMIC DNA]</scope>
    <source>
        <strain evidence="1">cv. Chinese Spring</strain>
    </source>
</reference>
<protein>
    <submittedName>
        <fullName evidence="1">Uncharacterized protein</fullName>
    </submittedName>
</protein>
<dbReference type="Proteomes" id="UP000019116">
    <property type="component" value="Chromosome 6A"/>
</dbReference>
<sequence>MFVGPHITYEVHKCTEVVLLVKFDFKWSTYIWDFPRAKIFVLDPTMNNGDESDKVIQLRHRKVADELHKAIEICIKSFFSGWEPDMSKLKRDMNPGDGVMHARMNMLVDLLGSEGNIGHLPARYKDCLISKNDKIKD</sequence>
<dbReference type="AlphaFoldDB" id="A0A3B6NM62"/>